<reference evidence="1 2" key="1">
    <citation type="submission" date="2022-02" db="EMBL/GenBank/DDBJ databases">
        <title>Paenibacillus sp. MBLB1776 Whole Genome Shotgun Sequencing.</title>
        <authorList>
            <person name="Hwang C.Y."/>
            <person name="Cho E.-S."/>
            <person name="Seo M.-J."/>
        </authorList>
    </citation>
    <scope>NUCLEOTIDE SEQUENCE [LARGE SCALE GENOMIC DNA]</scope>
    <source>
        <strain evidence="1 2">MBLB1776</strain>
    </source>
</reference>
<dbReference type="RefSeq" id="WP_315605984.1">
    <property type="nucleotide sequence ID" value="NZ_CP130318.1"/>
</dbReference>
<name>A0AA96RFN5_9BACL</name>
<keyword evidence="2" id="KW-1185">Reference proteome</keyword>
<dbReference type="KEGG" id="paun:MJA45_03915"/>
<accession>A0AA96RFN5</accession>
<evidence type="ECO:0000313" key="1">
    <source>
        <dbReference type="EMBL" id="WNQ12207.1"/>
    </source>
</evidence>
<sequence>MSKYSFYYDESEHSRKINHKTITAENYFDSFIAVVVGWPSNNQAALYERYATFESKYLHRQSNGELKSTTIKQSQLKSGFASLNADNLSLLEDFLALFDERILVYYAVTSKIEYIIHQLFEDYENSLFVDMDAMKYSITKAIVLYQPSEIMAGMYNNTSELIGLLKDFFTAQIEKGKANETLKQKEIVQFSQILLLLDDVSTIKTIDWNYDIAFVGFRKFLDEKGIHDYSITIDKEGEHCNTVKAAERVGLCSVSEADSLTSCGIRMADMLAGIISKLLKALHSALEYASPEELLNKKILDKSWFLVNERQLALYKKLHQMAIELNKTWYKAFAGTYSDDLIGFIALLSFMNHFKSVEDINKDLDMQGEYFNAYCCEHLGEHFEQMRYGRQIPALPIDAVTDNDLSNGFVINRRGAKVYFDIDRQPLLEIKNGHQTFDVLSVGLSKEMIPVVTIVEEDEVKCYRIPKELSEWTMTFVGLANMGENVFPSKVVFSKTKDGYVADIL</sequence>
<evidence type="ECO:0000313" key="2">
    <source>
        <dbReference type="Proteomes" id="UP001305702"/>
    </source>
</evidence>
<protein>
    <recommendedName>
        <fullName evidence="3">DUF3800 domain-containing protein</fullName>
    </recommendedName>
</protein>
<proteinExistence type="predicted"/>
<dbReference type="EMBL" id="CP130318">
    <property type="protein sequence ID" value="WNQ12207.1"/>
    <property type="molecule type" value="Genomic_DNA"/>
</dbReference>
<gene>
    <name evidence="1" type="ORF">MJA45_03915</name>
</gene>
<organism evidence="1 2">
    <name type="scientific">Paenibacillus aurantius</name>
    <dbReference type="NCBI Taxonomy" id="2918900"/>
    <lineage>
        <taxon>Bacteria</taxon>
        <taxon>Bacillati</taxon>
        <taxon>Bacillota</taxon>
        <taxon>Bacilli</taxon>
        <taxon>Bacillales</taxon>
        <taxon>Paenibacillaceae</taxon>
        <taxon>Paenibacillus</taxon>
    </lineage>
</organism>
<dbReference type="Proteomes" id="UP001305702">
    <property type="component" value="Chromosome"/>
</dbReference>
<evidence type="ECO:0008006" key="3">
    <source>
        <dbReference type="Google" id="ProtNLM"/>
    </source>
</evidence>
<dbReference type="AlphaFoldDB" id="A0AA96RFN5"/>